<evidence type="ECO:0000256" key="1">
    <source>
        <dbReference type="SAM" id="MobiDB-lite"/>
    </source>
</evidence>
<evidence type="ECO:0000313" key="2">
    <source>
        <dbReference type="EMBL" id="MDR6268483.1"/>
    </source>
</evidence>
<gene>
    <name evidence="2" type="ORF">JOE69_000721</name>
</gene>
<name>A0ABU1J7Z2_9MICC</name>
<protein>
    <submittedName>
        <fullName evidence="2">Uncharacterized protein</fullName>
    </submittedName>
</protein>
<proteinExistence type="predicted"/>
<dbReference type="RefSeq" id="WP_231729522.1">
    <property type="nucleotide sequence ID" value="NZ_BAAAHY010000006.1"/>
</dbReference>
<organism evidence="2 3">
    <name type="scientific">Arthrobacter russicus</name>
    <dbReference type="NCBI Taxonomy" id="172040"/>
    <lineage>
        <taxon>Bacteria</taxon>
        <taxon>Bacillati</taxon>
        <taxon>Actinomycetota</taxon>
        <taxon>Actinomycetes</taxon>
        <taxon>Micrococcales</taxon>
        <taxon>Micrococcaceae</taxon>
        <taxon>Arthrobacter</taxon>
    </lineage>
</organism>
<dbReference type="EMBL" id="JAVDQF010000001">
    <property type="protein sequence ID" value="MDR6268483.1"/>
    <property type="molecule type" value="Genomic_DNA"/>
</dbReference>
<dbReference type="Proteomes" id="UP001185069">
    <property type="component" value="Unassembled WGS sequence"/>
</dbReference>
<accession>A0ABU1J7Z2</accession>
<feature type="region of interest" description="Disordered" evidence="1">
    <location>
        <begin position="1"/>
        <end position="31"/>
    </location>
</feature>
<keyword evidence="3" id="KW-1185">Reference proteome</keyword>
<reference evidence="2 3" key="1">
    <citation type="submission" date="2023-07" db="EMBL/GenBank/DDBJ databases">
        <title>Sequencing the genomes of 1000 actinobacteria strains.</title>
        <authorList>
            <person name="Klenk H.-P."/>
        </authorList>
    </citation>
    <scope>NUCLEOTIDE SEQUENCE [LARGE SCALE GENOMIC DNA]</scope>
    <source>
        <strain evidence="2 3">DSM 14555</strain>
    </source>
</reference>
<comment type="caution">
    <text evidence="2">The sequence shown here is derived from an EMBL/GenBank/DDBJ whole genome shotgun (WGS) entry which is preliminary data.</text>
</comment>
<sequence>MHLQGVKPQRPDHEQPKTRRAARRAAAPTDQAPTVLPSVVIAVAETGELTVTIDDVPYPSEPFAPAWRREDFARLIDQITDQRHSAIRVEVRESDGTVFTDIVAPARRRTSETAPDPQAATAAAAVELVELRGSGFVPGEDIAVAVVVAHTDASHDGTARTVLEATQLDASPTREVILLGRVSGTLEIGHPQ</sequence>
<evidence type="ECO:0000313" key="3">
    <source>
        <dbReference type="Proteomes" id="UP001185069"/>
    </source>
</evidence>